<dbReference type="EMBL" id="JTJO01000020">
    <property type="protein sequence ID" value="OBW99590.1"/>
    <property type="molecule type" value="Genomic_DNA"/>
</dbReference>
<gene>
    <name evidence="1" type="ORF">QV03_03015</name>
</gene>
<organism evidence="1 2">
    <name type="scientific">Gallibacterium anatis</name>
    <dbReference type="NCBI Taxonomy" id="750"/>
    <lineage>
        <taxon>Bacteria</taxon>
        <taxon>Pseudomonadati</taxon>
        <taxon>Pseudomonadota</taxon>
        <taxon>Gammaproteobacteria</taxon>
        <taxon>Pasteurellales</taxon>
        <taxon>Pasteurellaceae</taxon>
        <taxon>Gallibacterium</taxon>
    </lineage>
</organism>
<sequence>TAATQTAFDVVQNEFAGSLFRRINTADSDIQLLIGSKKFTEGWSSWRVSTMGLLNMGKSEGSQIIQLFGRGVRLKGKDFSLKRTNENERPQGVFLEKLETLNIFGISAGYMEEFKKYLKEEGITPPDEMLTVKFNVRPNVPSGKLKTLRLKDGYKDNQKMGFKRQVRELAFFEMPATYQGKSKPIQVELDLYPKIEVLSSKQISTPIDKREKNRLDSSLFEAFDWEAIYLALWHYKWQRSWWNLRLSKEKIKAFAVKNDWYTLFIPKNQLVVRQFADIQKQQEILIELLQLYMSRFYQTLKGLYEGQFYETVLVDQDDPALQNQYTFKVENNDSGKAYRNKLLQLQEILENGTLKEAMGWQMPNITAICFEPHLYYPIMTLKNAETLPLTMKPMDMNENSEIRFVQDLQQANEDGRLRSWIGNKDLYLLRNAANKSKGLGFALAGNFYPDFLLWLLDSATGEQWLSFIDPKGILHMSLDHPKFGLATEIKQLQHKLNLDMTLNAFILSITEWEQLINRLDRSSYSEKNILFMQDKDYLQQMFAKILSDA</sequence>
<evidence type="ECO:0000313" key="2">
    <source>
        <dbReference type="Proteomes" id="UP000092643"/>
    </source>
</evidence>
<dbReference type="AlphaFoldDB" id="A0A1A7PCR4"/>
<comment type="caution">
    <text evidence="1">The sequence shown here is derived from an EMBL/GenBank/DDBJ whole genome shotgun (WGS) entry which is preliminary data.</text>
</comment>
<dbReference type="Proteomes" id="UP000092643">
    <property type="component" value="Unassembled WGS sequence"/>
</dbReference>
<feature type="non-terminal residue" evidence="1">
    <location>
        <position position="1"/>
    </location>
</feature>
<evidence type="ECO:0000313" key="1">
    <source>
        <dbReference type="EMBL" id="OBW99590.1"/>
    </source>
</evidence>
<accession>A0A1A7PCR4</accession>
<dbReference type="PATRIC" id="fig|750.22.peg.617"/>
<reference evidence="1 2" key="1">
    <citation type="submission" date="2014-11" db="EMBL/GenBank/DDBJ databases">
        <title>Pan-genome of Gallibacterium spp.</title>
        <authorList>
            <person name="Kudirkiene E."/>
            <person name="Bojesen A.M."/>
        </authorList>
    </citation>
    <scope>NUCLEOTIDE SEQUENCE [LARGE SCALE GENOMIC DNA]</scope>
    <source>
        <strain evidence="1 2">F 279</strain>
    </source>
</reference>
<name>A0A1A7PCR4_9PAST</name>
<protein>
    <submittedName>
        <fullName evidence="1">Type III restriction protein, res subunit</fullName>
    </submittedName>
</protein>
<proteinExistence type="predicted"/>